<evidence type="ECO:0000256" key="5">
    <source>
        <dbReference type="ARBA" id="ARBA00022692"/>
    </source>
</evidence>
<evidence type="ECO:0000256" key="7">
    <source>
        <dbReference type="ARBA" id="ARBA00023136"/>
    </source>
</evidence>
<reference evidence="9 10" key="1">
    <citation type="submission" date="2018-10" db="EMBL/GenBank/DDBJ databases">
        <title>Notoacmeibacter sp. M2BS9Y-3-1, whole genome shotgun sequence.</title>
        <authorList>
            <person name="Tuo L."/>
        </authorList>
    </citation>
    <scope>NUCLEOTIDE SEQUENCE [LARGE SCALE GENOMIC DNA]</scope>
    <source>
        <strain evidence="9 10">M2BS9Y-3-1</strain>
    </source>
</reference>
<gene>
    <name evidence="9" type="ORF">D8780_07770</name>
</gene>
<keyword evidence="4 8" id="KW-1003">Cell membrane</keyword>
<protein>
    <recommendedName>
        <fullName evidence="8">Probable membrane transporter protein</fullName>
    </recommendedName>
</protein>
<comment type="similarity">
    <text evidence="2 8">Belongs to the 4-toluene sulfonate uptake permease (TSUP) (TC 2.A.102) family.</text>
</comment>
<dbReference type="AlphaFoldDB" id="A0A3L7JCC0"/>
<keyword evidence="5 8" id="KW-0812">Transmembrane</keyword>
<dbReference type="PANTHER" id="PTHR30269">
    <property type="entry name" value="TRANSMEMBRANE PROTEIN YFCA"/>
    <property type="match status" value="1"/>
</dbReference>
<evidence type="ECO:0000313" key="10">
    <source>
        <dbReference type="Proteomes" id="UP000281094"/>
    </source>
</evidence>
<feature type="transmembrane region" description="Helical" evidence="8">
    <location>
        <begin position="6"/>
        <end position="31"/>
    </location>
</feature>
<organism evidence="9 10">
    <name type="scientific">Notoacmeibacter ruber</name>
    <dbReference type="NCBI Taxonomy" id="2670375"/>
    <lineage>
        <taxon>Bacteria</taxon>
        <taxon>Pseudomonadati</taxon>
        <taxon>Pseudomonadota</taxon>
        <taxon>Alphaproteobacteria</taxon>
        <taxon>Hyphomicrobiales</taxon>
        <taxon>Notoacmeibacteraceae</taxon>
        <taxon>Notoacmeibacter</taxon>
    </lineage>
</organism>
<dbReference type="Pfam" id="PF01925">
    <property type="entry name" value="TauE"/>
    <property type="match status" value="1"/>
</dbReference>
<accession>A0A3L7JCC0</accession>
<dbReference type="PANTHER" id="PTHR30269:SF0">
    <property type="entry name" value="MEMBRANE TRANSPORTER PROTEIN YFCA-RELATED"/>
    <property type="match status" value="1"/>
</dbReference>
<evidence type="ECO:0000256" key="4">
    <source>
        <dbReference type="ARBA" id="ARBA00022475"/>
    </source>
</evidence>
<dbReference type="Proteomes" id="UP000281094">
    <property type="component" value="Unassembled WGS sequence"/>
</dbReference>
<evidence type="ECO:0000313" key="9">
    <source>
        <dbReference type="EMBL" id="RLQ88114.1"/>
    </source>
</evidence>
<comment type="subcellular location">
    <subcellularLocation>
        <location evidence="1 8">Cell membrane</location>
        <topology evidence="1 8">Multi-pass membrane protein</topology>
    </subcellularLocation>
</comment>
<sequence length="264" mass="27370">MADPDIIFAALIAVGFAAGLIDAIAGGGGLLTIPALLIAGLPPVTALGTNKLQAMFGSGSACLRYARAGKLDWALWWPFAFVSGLAAMGGAALAGVLSPAVLSTLLPFFLIVIGVWFAFRREPEEIAIERPRLGRTTFGITAVPSIGFYDGLFGPGTGSFFVLAFTTLRGQTLLRATAHTKLMNFASNIGGLAGFLALGAVDWRIGLSMGVAQFVGARCGAALAIRGGGWLIRPLLTLICLATALKLLSDQNHPVGRFLLGLIS</sequence>
<feature type="transmembrane region" description="Helical" evidence="8">
    <location>
        <begin position="73"/>
        <end position="94"/>
    </location>
</feature>
<comment type="caution">
    <text evidence="9">The sequence shown here is derived from an EMBL/GenBank/DDBJ whole genome shotgun (WGS) entry which is preliminary data.</text>
</comment>
<evidence type="ECO:0000256" key="6">
    <source>
        <dbReference type="ARBA" id="ARBA00022989"/>
    </source>
</evidence>
<feature type="transmembrane region" description="Helical" evidence="8">
    <location>
        <begin position="140"/>
        <end position="165"/>
    </location>
</feature>
<dbReference type="GO" id="GO:0005886">
    <property type="term" value="C:plasma membrane"/>
    <property type="evidence" value="ECO:0007669"/>
    <property type="project" value="UniProtKB-SubCell"/>
</dbReference>
<evidence type="ECO:0000256" key="8">
    <source>
        <dbReference type="RuleBase" id="RU363041"/>
    </source>
</evidence>
<evidence type="ECO:0000256" key="3">
    <source>
        <dbReference type="ARBA" id="ARBA00022448"/>
    </source>
</evidence>
<keyword evidence="3" id="KW-0813">Transport</keyword>
<keyword evidence="7 8" id="KW-0472">Membrane</keyword>
<keyword evidence="10" id="KW-1185">Reference proteome</keyword>
<dbReference type="EMBL" id="RCWN01000001">
    <property type="protein sequence ID" value="RLQ88114.1"/>
    <property type="molecule type" value="Genomic_DNA"/>
</dbReference>
<dbReference type="RefSeq" id="WP_121645079.1">
    <property type="nucleotide sequence ID" value="NZ_RCWN01000001.1"/>
</dbReference>
<evidence type="ECO:0000256" key="1">
    <source>
        <dbReference type="ARBA" id="ARBA00004651"/>
    </source>
</evidence>
<feature type="transmembrane region" description="Helical" evidence="8">
    <location>
        <begin position="100"/>
        <end position="119"/>
    </location>
</feature>
<name>A0A3L7JCC0_9HYPH</name>
<dbReference type="InterPro" id="IPR002781">
    <property type="entry name" value="TM_pro_TauE-like"/>
</dbReference>
<feature type="transmembrane region" description="Helical" evidence="8">
    <location>
        <begin position="185"/>
        <end position="203"/>
    </location>
</feature>
<dbReference type="InterPro" id="IPR052017">
    <property type="entry name" value="TSUP"/>
</dbReference>
<evidence type="ECO:0000256" key="2">
    <source>
        <dbReference type="ARBA" id="ARBA00009142"/>
    </source>
</evidence>
<proteinExistence type="inferred from homology"/>
<keyword evidence="6 8" id="KW-1133">Transmembrane helix</keyword>